<dbReference type="Proteomes" id="UP000268469">
    <property type="component" value="Unassembled WGS sequence"/>
</dbReference>
<dbReference type="AlphaFoldDB" id="A0A660SIU0"/>
<protein>
    <submittedName>
        <fullName evidence="1">Uncharacterized protein</fullName>
    </submittedName>
</protein>
<organism evidence="1 2">
    <name type="scientific">candidate division WOR-3 bacterium</name>
    <dbReference type="NCBI Taxonomy" id="2052148"/>
    <lineage>
        <taxon>Bacteria</taxon>
        <taxon>Bacteria division WOR-3</taxon>
    </lineage>
</organism>
<evidence type="ECO:0000313" key="1">
    <source>
        <dbReference type="EMBL" id="RKX70026.1"/>
    </source>
</evidence>
<dbReference type="EMBL" id="QNBE01000055">
    <property type="protein sequence ID" value="RKX70026.1"/>
    <property type="molecule type" value="Genomic_DNA"/>
</dbReference>
<gene>
    <name evidence="1" type="ORF">DRP53_06385</name>
</gene>
<accession>A0A660SIU0</accession>
<proteinExistence type="predicted"/>
<name>A0A660SIU0_UNCW3</name>
<reference evidence="1 2" key="1">
    <citation type="submission" date="2018-06" db="EMBL/GenBank/DDBJ databases">
        <title>Extensive metabolic versatility and redundancy in microbially diverse, dynamic hydrothermal sediments.</title>
        <authorList>
            <person name="Dombrowski N."/>
            <person name="Teske A."/>
            <person name="Baker B.J."/>
        </authorList>
    </citation>
    <scope>NUCLEOTIDE SEQUENCE [LARGE SCALE GENOMIC DNA]</scope>
    <source>
        <strain evidence="1">B36_G15</strain>
    </source>
</reference>
<comment type="caution">
    <text evidence="1">The sequence shown here is derived from an EMBL/GenBank/DDBJ whole genome shotgun (WGS) entry which is preliminary data.</text>
</comment>
<evidence type="ECO:0000313" key="2">
    <source>
        <dbReference type="Proteomes" id="UP000268469"/>
    </source>
</evidence>
<sequence>MRLFERISREYDEIKEEEIKSLPRDPQERAKIFESLCDFVYEFYKAGREYVKRSSTKNA</sequence>